<name>A0A1I1AGV7_9BACT</name>
<evidence type="ECO:0000313" key="1">
    <source>
        <dbReference type="EMBL" id="SFB36722.1"/>
    </source>
</evidence>
<dbReference type="STRING" id="237018.SAMN04489723_10886"/>
<dbReference type="AlphaFoldDB" id="A0A1I1AGV7"/>
<dbReference type="Proteomes" id="UP000198790">
    <property type="component" value="Unassembled WGS sequence"/>
</dbReference>
<dbReference type="RefSeq" id="WP_092897708.1">
    <property type="nucleotide sequence ID" value="NZ_FOKK01000008.1"/>
</dbReference>
<organism evidence="1 2">
    <name type="scientific">Algoriphagus aquimarinus</name>
    <dbReference type="NCBI Taxonomy" id="237018"/>
    <lineage>
        <taxon>Bacteria</taxon>
        <taxon>Pseudomonadati</taxon>
        <taxon>Bacteroidota</taxon>
        <taxon>Cytophagia</taxon>
        <taxon>Cytophagales</taxon>
        <taxon>Cyclobacteriaceae</taxon>
        <taxon>Algoriphagus</taxon>
    </lineage>
</organism>
<reference evidence="1 2" key="1">
    <citation type="submission" date="2016-10" db="EMBL/GenBank/DDBJ databases">
        <authorList>
            <person name="de Groot N.N."/>
        </authorList>
    </citation>
    <scope>NUCLEOTIDE SEQUENCE [LARGE SCALE GENOMIC DNA]</scope>
    <source>
        <strain evidence="1 2">DSM 23399</strain>
    </source>
</reference>
<proteinExistence type="predicted"/>
<protein>
    <submittedName>
        <fullName evidence="1">Aspartyl protease</fullName>
    </submittedName>
</protein>
<keyword evidence="2" id="KW-1185">Reference proteome</keyword>
<dbReference type="Pfam" id="PF13650">
    <property type="entry name" value="Asp_protease_2"/>
    <property type="match status" value="1"/>
</dbReference>
<accession>A0A1I1AGV7</accession>
<keyword evidence="1" id="KW-0378">Hydrolase</keyword>
<dbReference type="EMBL" id="FOKK01000008">
    <property type="protein sequence ID" value="SFB36722.1"/>
    <property type="molecule type" value="Genomic_DNA"/>
</dbReference>
<evidence type="ECO:0000313" key="2">
    <source>
        <dbReference type="Proteomes" id="UP000198790"/>
    </source>
</evidence>
<dbReference type="InterPro" id="IPR021109">
    <property type="entry name" value="Peptidase_aspartic_dom_sf"/>
</dbReference>
<dbReference type="SUPFAM" id="SSF50630">
    <property type="entry name" value="Acid proteases"/>
    <property type="match status" value="1"/>
</dbReference>
<dbReference type="OrthoDB" id="5580718at2"/>
<dbReference type="Gene3D" id="2.40.70.10">
    <property type="entry name" value="Acid Proteases"/>
    <property type="match status" value="1"/>
</dbReference>
<dbReference type="GO" id="GO:0006508">
    <property type="term" value="P:proteolysis"/>
    <property type="evidence" value="ECO:0007669"/>
    <property type="project" value="UniProtKB-KW"/>
</dbReference>
<sequence>MTKRLFVTTILLAVAAFFYSKYVRNVPVIIPFEVIRNSVLFKVEIEGKLYIFLFDTGARTVISPKLKEKLNIKETGSPLRLRLLR</sequence>
<gene>
    <name evidence="1" type="ORF">SAMN04489723_10886</name>
</gene>
<keyword evidence="1" id="KW-0645">Protease</keyword>
<dbReference type="GO" id="GO:0008233">
    <property type="term" value="F:peptidase activity"/>
    <property type="evidence" value="ECO:0007669"/>
    <property type="project" value="UniProtKB-KW"/>
</dbReference>